<organism evidence="2 3">
    <name type="scientific">Halobacillus campisalis</name>
    <dbReference type="NCBI Taxonomy" id="435909"/>
    <lineage>
        <taxon>Bacteria</taxon>
        <taxon>Bacillati</taxon>
        <taxon>Bacillota</taxon>
        <taxon>Bacilli</taxon>
        <taxon>Bacillales</taxon>
        <taxon>Bacillaceae</taxon>
        <taxon>Halobacillus</taxon>
    </lineage>
</organism>
<dbReference type="Proteomes" id="UP001596494">
    <property type="component" value="Unassembled WGS sequence"/>
</dbReference>
<dbReference type="RefSeq" id="WP_289215353.1">
    <property type="nucleotide sequence ID" value="NZ_JAPVRC010000003.1"/>
</dbReference>
<feature type="transmembrane region" description="Helical" evidence="1">
    <location>
        <begin position="160"/>
        <end position="179"/>
    </location>
</feature>
<comment type="caution">
    <text evidence="2">The sequence shown here is derived from an EMBL/GenBank/DDBJ whole genome shotgun (WGS) entry which is preliminary data.</text>
</comment>
<evidence type="ECO:0000256" key="1">
    <source>
        <dbReference type="SAM" id="Phobius"/>
    </source>
</evidence>
<proteinExistence type="predicted"/>
<feature type="transmembrane region" description="Helical" evidence="1">
    <location>
        <begin position="9"/>
        <end position="28"/>
    </location>
</feature>
<dbReference type="EMBL" id="JBHTBY010000001">
    <property type="protein sequence ID" value="MFC7319551.1"/>
    <property type="molecule type" value="Genomic_DNA"/>
</dbReference>
<feature type="transmembrane region" description="Helical" evidence="1">
    <location>
        <begin position="72"/>
        <end position="93"/>
    </location>
</feature>
<gene>
    <name evidence="2" type="ORF">ACFQMN_01460</name>
</gene>
<feature type="transmembrane region" description="Helical" evidence="1">
    <location>
        <begin position="99"/>
        <end position="121"/>
    </location>
</feature>
<name>A0ABW2K054_9BACI</name>
<keyword evidence="3" id="KW-1185">Reference proteome</keyword>
<sequence length="204" mass="23515">MHTHPLRNSLLAAAFLFFNSLPFFFMNGIVVENISRSAIAFVFIPLWIIFANKHSLWFHKSLRWVVTMSHKLAASIAVFTIGVLLSYEALNLIPSRAGFIFHLIILSLSSLIYWAPLLLRCTFYKERAFSDRAVYFAITTALFFIYHQAAFLYYKSSPTFAFMAAGLTVMIFTLLHLCIKWHQSEKTIDRSTVEGYIRPLEKKS</sequence>
<keyword evidence="1" id="KW-1133">Transmembrane helix</keyword>
<evidence type="ECO:0000313" key="2">
    <source>
        <dbReference type="EMBL" id="MFC7319551.1"/>
    </source>
</evidence>
<keyword evidence="1" id="KW-0472">Membrane</keyword>
<keyword evidence="1" id="KW-0812">Transmembrane</keyword>
<accession>A0ABW2K054</accession>
<feature type="transmembrane region" description="Helical" evidence="1">
    <location>
        <begin position="133"/>
        <end position="154"/>
    </location>
</feature>
<reference evidence="3" key="1">
    <citation type="journal article" date="2019" name="Int. J. Syst. Evol. Microbiol.">
        <title>The Global Catalogue of Microorganisms (GCM) 10K type strain sequencing project: providing services to taxonomists for standard genome sequencing and annotation.</title>
        <authorList>
            <consortium name="The Broad Institute Genomics Platform"/>
            <consortium name="The Broad Institute Genome Sequencing Center for Infectious Disease"/>
            <person name="Wu L."/>
            <person name="Ma J."/>
        </authorList>
    </citation>
    <scope>NUCLEOTIDE SEQUENCE [LARGE SCALE GENOMIC DNA]</scope>
    <source>
        <strain evidence="3">CCUG 73951</strain>
    </source>
</reference>
<evidence type="ECO:0000313" key="3">
    <source>
        <dbReference type="Proteomes" id="UP001596494"/>
    </source>
</evidence>
<feature type="transmembrane region" description="Helical" evidence="1">
    <location>
        <begin position="34"/>
        <end position="51"/>
    </location>
</feature>
<protein>
    <submittedName>
        <fullName evidence="2">Uncharacterized protein</fullName>
    </submittedName>
</protein>